<dbReference type="PROSITE" id="PS50005">
    <property type="entry name" value="TPR"/>
    <property type="match status" value="1"/>
</dbReference>
<sequence>MQIRQAPESRFRCKTKRLAGFPPLSGRTGGIDRPGFLFICSFCLFLGFPAFPGFPGLTGPAPFSGLLYAQDTDSENGRDSGDTLSLPAPNDEPITESVAEWGAESDPELENYLERIDTAQQMRNYNLAIKLLTEARQRFPQTALLPFLIGELYEQQHLLRLSLESYREARRLEPENTRFIYRMANLQDRLGKYAEAVASYRLLERYGNSTERNEARRKNGWLLYKLHRYQEAEASILAIPAGERNSSIMMTLAIIYSAAYNYKESSKAYEQSLALAYPQFRNGYSIDDRAAGLELRESTNQRALIYYNYALLEADFRHFDQAMQLNEKSVADVSFPSNELLRGELYLRQHQFYKAKDSFLRSQRLEEQSARPSPLALLDLIQLSVNRGKPQEGMIFLRELDLRFRKQTEWMTSYGIDPVNFELELMELREALYKGLLQEQTWLLPLSGSESLRRYGNIVKYRWLYWYSSIRKKLLSHEVGKEHYRQGNSLDSNQKLYGASDEGSRVRRRFFRRLKKEHLALVPNSEGVLLLEEAIIERSAPKMEQSLKLLDAKWDAENREKAYIELSKLRPTSQQRYQDLMQAYHSNPASLKNHNIRLPMEIQISGSAAYRPDQRRAERRLRGYLGRSGAELVRAPGSVLRLQIQWSNEQVKAYLLSEKGTVLSSIDSTKLESIMEKRKSGSLSSRQERFLLKQFSRDFMQLVFTPKQ</sequence>
<reference evidence="4 5" key="1">
    <citation type="submission" date="2023-04" db="EMBL/GenBank/DDBJ databases">
        <title>Spirochaete genome identified in red abalone sample constitutes a novel genus.</title>
        <authorList>
            <person name="Sharma S.P."/>
            <person name="Purcell C.M."/>
            <person name="Hyde J.R."/>
            <person name="Severin A.J."/>
        </authorList>
    </citation>
    <scope>NUCLEOTIDE SEQUENCE [LARGE SCALE GENOMIC DNA]</scope>
    <source>
        <strain evidence="4 5">SP-2023</strain>
    </source>
</reference>
<organism evidence="4 5">
    <name type="scientific">Candidatus Haliotispira prima</name>
    <dbReference type="NCBI Taxonomy" id="3034016"/>
    <lineage>
        <taxon>Bacteria</taxon>
        <taxon>Pseudomonadati</taxon>
        <taxon>Spirochaetota</taxon>
        <taxon>Spirochaetia</taxon>
        <taxon>Spirochaetales</taxon>
        <taxon>Spirochaetaceae</taxon>
        <taxon>Candidatus Haliotispira</taxon>
    </lineage>
</organism>
<evidence type="ECO:0000256" key="1">
    <source>
        <dbReference type="PROSITE-ProRule" id="PRU00339"/>
    </source>
</evidence>
<feature type="repeat" description="TPR" evidence="1">
    <location>
        <begin position="143"/>
        <end position="176"/>
    </location>
</feature>
<accession>A0ABY8MLD2</accession>
<keyword evidence="3" id="KW-0472">Membrane</keyword>
<keyword evidence="3" id="KW-0812">Transmembrane</keyword>
<feature type="transmembrane region" description="Helical" evidence="3">
    <location>
        <begin position="35"/>
        <end position="54"/>
    </location>
</feature>
<dbReference type="SUPFAM" id="SSF48452">
    <property type="entry name" value="TPR-like"/>
    <property type="match status" value="2"/>
</dbReference>
<evidence type="ECO:0000256" key="2">
    <source>
        <dbReference type="SAM" id="MobiDB-lite"/>
    </source>
</evidence>
<proteinExistence type="predicted"/>
<dbReference type="RefSeq" id="WP_326928392.1">
    <property type="nucleotide sequence ID" value="NZ_CP123443.1"/>
</dbReference>
<evidence type="ECO:0000256" key="3">
    <source>
        <dbReference type="SAM" id="Phobius"/>
    </source>
</evidence>
<dbReference type="EMBL" id="CP123443">
    <property type="protein sequence ID" value="WGK70185.1"/>
    <property type="molecule type" value="Genomic_DNA"/>
</dbReference>
<dbReference type="InterPro" id="IPR011990">
    <property type="entry name" value="TPR-like_helical_dom_sf"/>
</dbReference>
<keyword evidence="5" id="KW-1185">Reference proteome</keyword>
<name>A0ABY8MLD2_9SPIO</name>
<dbReference type="Gene3D" id="1.25.40.10">
    <property type="entry name" value="Tetratricopeptide repeat domain"/>
    <property type="match status" value="2"/>
</dbReference>
<protein>
    <submittedName>
        <fullName evidence="4">Tetratricopeptide repeat protein</fullName>
    </submittedName>
</protein>
<keyword evidence="1" id="KW-0802">TPR repeat</keyword>
<gene>
    <name evidence="4" type="ORF">P0082_04815</name>
</gene>
<evidence type="ECO:0000313" key="4">
    <source>
        <dbReference type="EMBL" id="WGK70185.1"/>
    </source>
</evidence>
<feature type="region of interest" description="Disordered" evidence="2">
    <location>
        <begin position="68"/>
        <end position="91"/>
    </location>
</feature>
<dbReference type="Proteomes" id="UP001228690">
    <property type="component" value="Chromosome"/>
</dbReference>
<dbReference type="InterPro" id="IPR019734">
    <property type="entry name" value="TPR_rpt"/>
</dbReference>
<keyword evidence="3" id="KW-1133">Transmembrane helix</keyword>
<evidence type="ECO:0000313" key="5">
    <source>
        <dbReference type="Proteomes" id="UP001228690"/>
    </source>
</evidence>
<dbReference type="SMART" id="SM00028">
    <property type="entry name" value="TPR"/>
    <property type="match status" value="5"/>
</dbReference>